<accession>A0A520KR24</accession>
<dbReference type="AlphaFoldDB" id="A0A520KR24"/>
<dbReference type="PIRSF" id="PIRSF004952">
    <property type="entry name" value="RNase_P_2"/>
    <property type="match status" value="1"/>
</dbReference>
<proteinExistence type="inferred from homology"/>
<keyword evidence="1 6" id="KW-0963">Cytoplasm</keyword>
<comment type="similarity">
    <text evidence="6">Belongs to the eukaryotic/archaeal RNase P protein component 2 family.</text>
</comment>
<dbReference type="GO" id="GO:0004526">
    <property type="term" value="F:ribonuclease P activity"/>
    <property type="evidence" value="ECO:0007669"/>
    <property type="project" value="UniProtKB-UniRule"/>
</dbReference>
<dbReference type="GO" id="GO:0030677">
    <property type="term" value="C:ribonuclease P complex"/>
    <property type="evidence" value="ECO:0007669"/>
    <property type="project" value="UniProtKB-UniRule"/>
</dbReference>
<dbReference type="SUPFAM" id="SSF160350">
    <property type="entry name" value="Rnp2-like"/>
    <property type="match status" value="1"/>
</dbReference>
<keyword evidence="4 6" id="KW-0255">Endonuclease</keyword>
<organism evidence="7 8">
    <name type="scientific">Methanoliparum thermophilum</name>
    <dbReference type="NCBI Taxonomy" id="2491083"/>
    <lineage>
        <taxon>Archaea</taxon>
        <taxon>Methanobacteriati</taxon>
        <taxon>Methanobacteriota</taxon>
        <taxon>Candidatus Methanoliparia</taxon>
        <taxon>Candidatus Methanoliparales</taxon>
        <taxon>Candidatus Methanoliparaceae</taxon>
        <taxon>Candidatus Methanoliparum</taxon>
    </lineage>
</organism>
<dbReference type="GO" id="GO:0001682">
    <property type="term" value="P:tRNA 5'-leader removal"/>
    <property type="evidence" value="ECO:0007669"/>
    <property type="project" value="UniProtKB-UniRule"/>
</dbReference>
<evidence type="ECO:0000256" key="4">
    <source>
        <dbReference type="ARBA" id="ARBA00022759"/>
    </source>
</evidence>
<dbReference type="GO" id="GO:0005737">
    <property type="term" value="C:cytoplasm"/>
    <property type="evidence" value="ECO:0007669"/>
    <property type="project" value="UniProtKB-SubCell"/>
</dbReference>
<dbReference type="InterPro" id="IPR002759">
    <property type="entry name" value="Pop5/Rpp14/Rnp2-like"/>
</dbReference>
<dbReference type="PANTHER" id="PTHR15441:SF2">
    <property type="entry name" value="RIBONUCLEASE P_MRP PROTEIN SUBUNIT POP5"/>
    <property type="match status" value="1"/>
</dbReference>
<comment type="function">
    <text evidence="6">Part of ribonuclease P, a protein complex that generates mature tRNA molecules by cleaving their 5'-ends.</text>
</comment>
<comment type="subunit">
    <text evidence="6">Consists of a catalytic RNA component and at least 4-5 protein subunits.</text>
</comment>
<protein>
    <recommendedName>
        <fullName evidence="6">Ribonuclease P protein component 2</fullName>
        <shortName evidence="6">RNase P component 2</shortName>
        <ecNumber evidence="6">3.1.26.5</ecNumber>
    </recommendedName>
    <alternativeName>
        <fullName evidence="6">Pop5</fullName>
    </alternativeName>
</protein>
<dbReference type="InterPro" id="IPR038085">
    <property type="entry name" value="Rnp2-like_sf"/>
</dbReference>
<keyword evidence="5 6" id="KW-0378">Hydrolase</keyword>
<comment type="caution">
    <text evidence="7">The sequence shown here is derived from an EMBL/GenBank/DDBJ whole genome shotgun (WGS) entry which is preliminary data.</text>
</comment>
<dbReference type="EMBL" id="RXIF01000012">
    <property type="protein sequence ID" value="RZN63804.1"/>
    <property type="molecule type" value="Genomic_DNA"/>
</dbReference>
<evidence type="ECO:0000313" key="8">
    <source>
        <dbReference type="Proteomes" id="UP000317158"/>
    </source>
</evidence>
<evidence type="ECO:0000256" key="2">
    <source>
        <dbReference type="ARBA" id="ARBA00022694"/>
    </source>
</evidence>
<keyword evidence="3 6" id="KW-0540">Nuclease</keyword>
<dbReference type="EC" id="3.1.26.5" evidence="6"/>
<evidence type="ECO:0000256" key="6">
    <source>
        <dbReference type="HAMAP-Rule" id="MF_00755"/>
    </source>
</evidence>
<dbReference type="Gene3D" id="3.30.70.3250">
    <property type="entry name" value="Ribonuclease P, Pop5 subunit"/>
    <property type="match status" value="1"/>
</dbReference>
<evidence type="ECO:0000256" key="3">
    <source>
        <dbReference type="ARBA" id="ARBA00022722"/>
    </source>
</evidence>
<reference evidence="7 8" key="1">
    <citation type="journal article" date="2019" name="Nat. Microbiol.">
        <title>Wide diversity of methane and short-chain alkane metabolisms in uncultured archaea.</title>
        <authorList>
            <person name="Borrel G."/>
            <person name="Adam P.S."/>
            <person name="McKay L.J."/>
            <person name="Chen L.X."/>
            <person name="Sierra-Garcia I.N."/>
            <person name="Sieber C.M."/>
            <person name="Letourneur Q."/>
            <person name="Ghozlane A."/>
            <person name="Andersen G.L."/>
            <person name="Li W.J."/>
            <person name="Hallam S.J."/>
            <person name="Muyzer G."/>
            <person name="de Oliveira V.M."/>
            <person name="Inskeep W.P."/>
            <person name="Banfield J.F."/>
            <person name="Gribaldo S."/>
        </authorList>
    </citation>
    <scope>NUCLEOTIDE SEQUENCE [LARGE SCALE GENOMIC DNA]</scope>
    <source>
        <strain evidence="7">NM1a</strain>
    </source>
</reference>
<dbReference type="InterPro" id="IPR016434">
    <property type="entry name" value="Rnp2_archaea"/>
</dbReference>
<dbReference type="Pfam" id="PF01900">
    <property type="entry name" value="RNase_P_Rpp14"/>
    <property type="match status" value="1"/>
</dbReference>
<keyword evidence="2 6" id="KW-0819">tRNA processing</keyword>
<name>A0A520KR24_METT2</name>
<sequence>MKILPSSLRFKRRYIAFELVCDEKIDEKDLIDTIWSTGIFLVGAYKMSLCNIRMIDYKGKRGIISCAREEVDTLRAILTIIDKINDKKVAVNILGVGGSIKKVNKKYIRT</sequence>
<evidence type="ECO:0000313" key="7">
    <source>
        <dbReference type="EMBL" id="RZN63804.1"/>
    </source>
</evidence>
<evidence type="ECO:0000256" key="5">
    <source>
        <dbReference type="ARBA" id="ARBA00022801"/>
    </source>
</evidence>
<evidence type="ECO:0000256" key="1">
    <source>
        <dbReference type="ARBA" id="ARBA00022490"/>
    </source>
</evidence>
<comment type="catalytic activity">
    <reaction evidence="6">
        <text>Endonucleolytic cleavage of RNA, removing 5'-extranucleotides from tRNA precursor.</text>
        <dbReference type="EC" id="3.1.26.5"/>
    </reaction>
</comment>
<dbReference type="Proteomes" id="UP000317158">
    <property type="component" value="Unassembled WGS sequence"/>
</dbReference>
<dbReference type="HAMAP" id="MF_00755">
    <property type="entry name" value="RNase_P_2"/>
    <property type="match status" value="1"/>
</dbReference>
<gene>
    <name evidence="6" type="primary">rnp2</name>
    <name evidence="7" type="ORF">EF806_06085</name>
</gene>
<dbReference type="PANTHER" id="PTHR15441">
    <property type="entry name" value="RIBONUCLEASE P PROTEIN SUBUNIT P14"/>
    <property type="match status" value="1"/>
</dbReference>
<comment type="subcellular location">
    <subcellularLocation>
        <location evidence="6">Cytoplasm</location>
    </subcellularLocation>
</comment>